<evidence type="ECO:0000313" key="11">
    <source>
        <dbReference type="EMBL" id="ROR34659.1"/>
    </source>
</evidence>
<organism evidence="11 12">
    <name type="scientific">Inmirania thermothiophila</name>
    <dbReference type="NCBI Taxonomy" id="1750597"/>
    <lineage>
        <taxon>Bacteria</taxon>
        <taxon>Pseudomonadati</taxon>
        <taxon>Pseudomonadota</taxon>
        <taxon>Gammaproteobacteria</taxon>
        <taxon>Chromatiales</taxon>
        <taxon>Ectothiorhodospiraceae</taxon>
        <taxon>Inmirania</taxon>
    </lineage>
</organism>
<proteinExistence type="inferred from homology"/>
<evidence type="ECO:0000259" key="10">
    <source>
        <dbReference type="PROSITE" id="PS51330"/>
    </source>
</evidence>
<evidence type="ECO:0000256" key="8">
    <source>
        <dbReference type="PIRNR" id="PIRNR000194"/>
    </source>
</evidence>
<keyword evidence="12" id="KW-1185">Reference proteome</keyword>
<dbReference type="SUPFAM" id="SSF53597">
    <property type="entry name" value="Dihydrofolate reductase-like"/>
    <property type="match status" value="1"/>
</dbReference>
<evidence type="ECO:0000256" key="2">
    <source>
        <dbReference type="ARBA" id="ARBA00009539"/>
    </source>
</evidence>
<dbReference type="InterPro" id="IPR017925">
    <property type="entry name" value="DHFR_CS"/>
</dbReference>
<dbReference type="PANTHER" id="PTHR48069">
    <property type="entry name" value="DIHYDROFOLATE REDUCTASE"/>
    <property type="match status" value="1"/>
</dbReference>
<dbReference type="AlphaFoldDB" id="A0A3N1Y756"/>
<dbReference type="GO" id="GO:0005829">
    <property type="term" value="C:cytosol"/>
    <property type="evidence" value="ECO:0007669"/>
    <property type="project" value="TreeGrafter"/>
</dbReference>
<evidence type="ECO:0000256" key="6">
    <source>
        <dbReference type="ARBA" id="ARBA00023002"/>
    </source>
</evidence>
<dbReference type="Pfam" id="PF00186">
    <property type="entry name" value="DHFR_1"/>
    <property type="match status" value="1"/>
</dbReference>
<dbReference type="GO" id="GO:0046655">
    <property type="term" value="P:folic acid metabolic process"/>
    <property type="evidence" value="ECO:0007669"/>
    <property type="project" value="TreeGrafter"/>
</dbReference>
<keyword evidence="4 8" id="KW-0554">One-carbon metabolism</keyword>
<sequence>MSVLSLIAAIDEGGLIGRGNALPWRLPADLRHFRAVTWGKPVVMGRRTFESIGRPLPGRRNIVVTRDPDWRAAGCERAASPEAALALAAGAREVMVIGGAALYRHFLPRADRLYLTRIHHRFEGDAWFPPIDPAQWVEVAREDHAPDADNPWPYSFLVLERRA</sequence>
<evidence type="ECO:0000256" key="3">
    <source>
        <dbReference type="ARBA" id="ARBA00012856"/>
    </source>
</evidence>
<comment type="function">
    <text evidence="7 8">Key enzyme in folate metabolism. Catalyzes an essential reaction for de novo glycine and purine synthesis, and for DNA precursor synthesis.</text>
</comment>
<dbReference type="PANTHER" id="PTHR48069:SF3">
    <property type="entry name" value="DIHYDROFOLATE REDUCTASE"/>
    <property type="match status" value="1"/>
</dbReference>
<dbReference type="EC" id="1.5.1.3" evidence="3 8"/>
<dbReference type="CDD" id="cd00209">
    <property type="entry name" value="DHFR"/>
    <property type="match status" value="1"/>
</dbReference>
<evidence type="ECO:0000256" key="7">
    <source>
        <dbReference type="ARBA" id="ARBA00025067"/>
    </source>
</evidence>
<evidence type="ECO:0000256" key="9">
    <source>
        <dbReference type="RuleBase" id="RU004474"/>
    </source>
</evidence>
<gene>
    <name evidence="11" type="ORF">EDC57_0560</name>
</gene>
<dbReference type="PIRSF" id="PIRSF000194">
    <property type="entry name" value="DHFR"/>
    <property type="match status" value="1"/>
</dbReference>
<dbReference type="GO" id="GO:0004146">
    <property type="term" value="F:dihydrofolate reductase activity"/>
    <property type="evidence" value="ECO:0007669"/>
    <property type="project" value="UniProtKB-EC"/>
</dbReference>
<name>A0A3N1Y756_9GAMM</name>
<dbReference type="Gene3D" id="3.40.430.10">
    <property type="entry name" value="Dihydrofolate Reductase, subunit A"/>
    <property type="match status" value="1"/>
</dbReference>
<dbReference type="PRINTS" id="PR00070">
    <property type="entry name" value="DHFR"/>
</dbReference>
<comment type="pathway">
    <text evidence="1 8">Cofactor biosynthesis; tetrahydrofolate biosynthesis; 5,6,7,8-tetrahydrofolate from 7,8-dihydrofolate: step 1/1.</text>
</comment>
<dbReference type="GO" id="GO:0046654">
    <property type="term" value="P:tetrahydrofolate biosynthetic process"/>
    <property type="evidence" value="ECO:0007669"/>
    <property type="project" value="UniProtKB-UniPathway"/>
</dbReference>
<evidence type="ECO:0000256" key="1">
    <source>
        <dbReference type="ARBA" id="ARBA00004903"/>
    </source>
</evidence>
<evidence type="ECO:0000256" key="5">
    <source>
        <dbReference type="ARBA" id="ARBA00022857"/>
    </source>
</evidence>
<evidence type="ECO:0000313" key="12">
    <source>
        <dbReference type="Proteomes" id="UP000276634"/>
    </source>
</evidence>
<dbReference type="Proteomes" id="UP000276634">
    <property type="component" value="Unassembled WGS sequence"/>
</dbReference>
<evidence type="ECO:0000256" key="4">
    <source>
        <dbReference type="ARBA" id="ARBA00022563"/>
    </source>
</evidence>
<dbReference type="InterPro" id="IPR012259">
    <property type="entry name" value="DHFR"/>
</dbReference>
<reference evidence="11 12" key="1">
    <citation type="submission" date="2018-11" db="EMBL/GenBank/DDBJ databases">
        <title>Genomic Encyclopedia of Type Strains, Phase IV (KMG-IV): sequencing the most valuable type-strain genomes for metagenomic binning, comparative biology and taxonomic classification.</title>
        <authorList>
            <person name="Goeker M."/>
        </authorList>
    </citation>
    <scope>NUCLEOTIDE SEQUENCE [LARGE SCALE GENOMIC DNA]</scope>
    <source>
        <strain evidence="11 12">DSM 100275</strain>
    </source>
</reference>
<dbReference type="FunFam" id="3.40.430.10:FF:000001">
    <property type="entry name" value="Dihydrofolate reductase"/>
    <property type="match status" value="1"/>
</dbReference>
<dbReference type="UniPathway" id="UPA00077">
    <property type="reaction ID" value="UER00158"/>
</dbReference>
<dbReference type="RefSeq" id="WP_170165017.1">
    <property type="nucleotide sequence ID" value="NZ_RJVI01000001.1"/>
</dbReference>
<comment type="catalytic activity">
    <reaction evidence="8">
        <text>(6S)-5,6,7,8-tetrahydrofolate + NADP(+) = 7,8-dihydrofolate + NADPH + H(+)</text>
        <dbReference type="Rhea" id="RHEA:15009"/>
        <dbReference type="ChEBI" id="CHEBI:15378"/>
        <dbReference type="ChEBI" id="CHEBI:57451"/>
        <dbReference type="ChEBI" id="CHEBI:57453"/>
        <dbReference type="ChEBI" id="CHEBI:57783"/>
        <dbReference type="ChEBI" id="CHEBI:58349"/>
        <dbReference type="EC" id="1.5.1.3"/>
    </reaction>
</comment>
<keyword evidence="5 8" id="KW-0521">NADP</keyword>
<protein>
    <recommendedName>
        <fullName evidence="3 8">Dihydrofolate reductase</fullName>
        <ecNumber evidence="3 8">1.5.1.3</ecNumber>
    </recommendedName>
</protein>
<dbReference type="GO" id="GO:0006730">
    <property type="term" value="P:one-carbon metabolic process"/>
    <property type="evidence" value="ECO:0007669"/>
    <property type="project" value="UniProtKB-KW"/>
</dbReference>
<dbReference type="GO" id="GO:0046452">
    <property type="term" value="P:dihydrofolate metabolic process"/>
    <property type="evidence" value="ECO:0007669"/>
    <property type="project" value="TreeGrafter"/>
</dbReference>
<comment type="caution">
    <text evidence="11">The sequence shown here is derived from an EMBL/GenBank/DDBJ whole genome shotgun (WGS) entry which is preliminary data.</text>
</comment>
<dbReference type="InterPro" id="IPR024072">
    <property type="entry name" value="DHFR-like_dom_sf"/>
</dbReference>
<accession>A0A3N1Y756</accession>
<comment type="similarity">
    <text evidence="2 8 9">Belongs to the dihydrofolate reductase family.</text>
</comment>
<feature type="domain" description="DHFR" evidence="10">
    <location>
        <begin position="3"/>
        <end position="161"/>
    </location>
</feature>
<dbReference type="EMBL" id="RJVI01000001">
    <property type="protein sequence ID" value="ROR34659.1"/>
    <property type="molecule type" value="Genomic_DNA"/>
</dbReference>
<dbReference type="PROSITE" id="PS00075">
    <property type="entry name" value="DHFR_1"/>
    <property type="match status" value="1"/>
</dbReference>
<keyword evidence="6 8" id="KW-0560">Oxidoreductase</keyword>
<dbReference type="InterPro" id="IPR001796">
    <property type="entry name" value="DHFR_dom"/>
</dbReference>
<dbReference type="GO" id="GO:0070401">
    <property type="term" value="F:NADP+ binding"/>
    <property type="evidence" value="ECO:0007669"/>
    <property type="project" value="UniProtKB-ARBA"/>
</dbReference>
<dbReference type="PROSITE" id="PS51330">
    <property type="entry name" value="DHFR_2"/>
    <property type="match status" value="1"/>
</dbReference>